<name>A0A7W9QIQ9_9ACTN</name>
<accession>A0A7W9QIQ9</accession>
<proteinExistence type="predicted"/>
<dbReference type="EMBL" id="JACHJL010000031">
    <property type="protein sequence ID" value="MBB5939972.1"/>
    <property type="molecule type" value="Genomic_DNA"/>
</dbReference>
<evidence type="ECO:0000313" key="1">
    <source>
        <dbReference type="EMBL" id="MBB5939972.1"/>
    </source>
</evidence>
<reference evidence="1 2" key="1">
    <citation type="submission" date="2020-08" db="EMBL/GenBank/DDBJ databases">
        <title>Genomic Encyclopedia of Type Strains, Phase III (KMG-III): the genomes of soil and plant-associated and newly described type strains.</title>
        <authorList>
            <person name="Whitman W."/>
        </authorList>
    </citation>
    <scope>NUCLEOTIDE SEQUENCE [LARGE SCALE GENOMIC DNA]</scope>
    <source>
        <strain evidence="1 2">CECT 8305</strain>
    </source>
</reference>
<evidence type="ECO:0000313" key="2">
    <source>
        <dbReference type="Proteomes" id="UP000588098"/>
    </source>
</evidence>
<protein>
    <submittedName>
        <fullName evidence="1">Uncharacterized protein</fullName>
    </submittedName>
</protein>
<dbReference type="RefSeq" id="WP_184579737.1">
    <property type="nucleotide sequence ID" value="NZ_JACHJL010000031.1"/>
</dbReference>
<sequence length="225" mass="23498">MTADRAPLARTELADLLTEGAHSVSGILTAEYPTAASRSYLHPVLGALSAGPQVVCELNDRLEGFVADVADDPLPTTPAGLFTLASYASALGWLTESLAELTASVDRICTRVGIPTEPPDPAFAARVSVEHNSEFDFAFSALELAAIRTAAEAAGLAPADYVEVLSESLLAASRITDACMEISSGLIEDAAYVLGEATDHVWIGDGPKSLPTLVRSLLARMEAAE</sequence>
<comment type="caution">
    <text evidence="1">The sequence shown here is derived from an EMBL/GenBank/DDBJ whole genome shotgun (WGS) entry which is preliminary data.</text>
</comment>
<dbReference type="AlphaFoldDB" id="A0A7W9QIQ9"/>
<organism evidence="1 2">
    <name type="scientific">Streptomyces zagrosensis</name>
    <dbReference type="NCBI Taxonomy" id="1042984"/>
    <lineage>
        <taxon>Bacteria</taxon>
        <taxon>Bacillati</taxon>
        <taxon>Actinomycetota</taxon>
        <taxon>Actinomycetes</taxon>
        <taxon>Kitasatosporales</taxon>
        <taxon>Streptomycetaceae</taxon>
        <taxon>Streptomyces</taxon>
    </lineage>
</organism>
<keyword evidence="2" id="KW-1185">Reference proteome</keyword>
<gene>
    <name evidence="1" type="ORF">FHS42_007070</name>
</gene>
<dbReference type="Proteomes" id="UP000588098">
    <property type="component" value="Unassembled WGS sequence"/>
</dbReference>